<keyword evidence="1" id="KW-0175">Coiled coil</keyword>
<dbReference type="InParanoid" id="A0A369KBF9"/>
<evidence type="ECO:0000313" key="3">
    <source>
        <dbReference type="Proteomes" id="UP000076154"/>
    </source>
</evidence>
<sequence length="267" mass="30595">MKSEFIFGSAVTANAGPKFYAFIVCHVHDDDLGITLSLQGVFFIKMDLPVDESRFDHLLSTNDEPPDIEIAEIRKIIAYRQSDLAQLEARIAEVQDMLHSLVERRKQKEQRLSLFRGIVSPIRRLPRDILTEIFLFTREWMPPSTAHGEIHLTPIAPLPMRSPHVITHVCSEWRHVALSTPMLWATIMVDYEDYDSRILSRSPDNDERLHTWLGRTGTHYPLDIAFVGPPRYESIIGAPLSWISSYTNRIKALDLSGIFSDLPTSRF</sequence>
<dbReference type="EMBL" id="LUEZ02000003">
    <property type="protein sequence ID" value="RDB30922.1"/>
    <property type="molecule type" value="Genomic_DNA"/>
</dbReference>
<name>A0A369KBF9_HYPMA</name>
<dbReference type="OrthoDB" id="3248197at2759"/>
<proteinExistence type="predicted"/>
<dbReference type="Proteomes" id="UP000076154">
    <property type="component" value="Unassembled WGS sequence"/>
</dbReference>
<protein>
    <submittedName>
        <fullName evidence="2">Uncharacterized protein</fullName>
    </submittedName>
</protein>
<organism evidence="2 3">
    <name type="scientific">Hypsizygus marmoreus</name>
    <name type="common">White beech mushroom</name>
    <name type="synonym">Agaricus marmoreus</name>
    <dbReference type="NCBI Taxonomy" id="39966"/>
    <lineage>
        <taxon>Eukaryota</taxon>
        <taxon>Fungi</taxon>
        <taxon>Dikarya</taxon>
        <taxon>Basidiomycota</taxon>
        <taxon>Agaricomycotina</taxon>
        <taxon>Agaricomycetes</taxon>
        <taxon>Agaricomycetidae</taxon>
        <taxon>Agaricales</taxon>
        <taxon>Tricholomatineae</taxon>
        <taxon>Lyophyllaceae</taxon>
        <taxon>Hypsizygus</taxon>
    </lineage>
</organism>
<dbReference type="InterPro" id="IPR036047">
    <property type="entry name" value="F-box-like_dom_sf"/>
</dbReference>
<gene>
    <name evidence="2" type="ORF">Hypma_004924</name>
</gene>
<accession>A0A369KBF9</accession>
<keyword evidence="3" id="KW-1185">Reference proteome</keyword>
<dbReference type="SUPFAM" id="SSF81383">
    <property type="entry name" value="F-box domain"/>
    <property type="match status" value="1"/>
</dbReference>
<evidence type="ECO:0000313" key="2">
    <source>
        <dbReference type="EMBL" id="RDB30922.1"/>
    </source>
</evidence>
<dbReference type="Gene3D" id="1.20.1280.50">
    <property type="match status" value="1"/>
</dbReference>
<comment type="caution">
    <text evidence="2">The sequence shown here is derived from an EMBL/GenBank/DDBJ whole genome shotgun (WGS) entry which is preliminary data.</text>
</comment>
<evidence type="ECO:0000256" key="1">
    <source>
        <dbReference type="SAM" id="Coils"/>
    </source>
</evidence>
<feature type="coiled-coil region" evidence="1">
    <location>
        <begin position="84"/>
        <end position="111"/>
    </location>
</feature>
<reference evidence="2" key="1">
    <citation type="submission" date="2018-04" db="EMBL/GenBank/DDBJ databases">
        <title>Whole genome sequencing of Hypsizygus marmoreus.</title>
        <authorList>
            <person name="Choi I.-G."/>
            <person name="Min B."/>
            <person name="Kim J.-G."/>
            <person name="Kim S."/>
            <person name="Oh Y.-L."/>
            <person name="Kong W.-S."/>
            <person name="Park H."/>
            <person name="Jeong J."/>
            <person name="Song E.-S."/>
        </authorList>
    </citation>
    <scope>NUCLEOTIDE SEQUENCE [LARGE SCALE GENOMIC DNA]</scope>
    <source>
        <strain evidence="2">51987-8</strain>
    </source>
</reference>
<dbReference type="AlphaFoldDB" id="A0A369KBF9"/>
<dbReference type="STRING" id="39966.A0A369KBF9"/>